<dbReference type="InterPro" id="IPR004805">
    <property type="entry name" value="DnaE2/DnaE/PolC"/>
</dbReference>
<dbReference type="SUPFAM" id="SSF89550">
    <property type="entry name" value="PHP domain-like"/>
    <property type="match status" value="1"/>
</dbReference>
<protein>
    <recommendedName>
        <fullName evidence="1">Polymerase/histidinol phosphatase N-terminal domain-containing protein</fullName>
    </recommendedName>
</protein>
<name>A0A382AX84_9ZZZZ</name>
<dbReference type="EMBL" id="UINC01027180">
    <property type="protein sequence ID" value="SVB05994.1"/>
    <property type="molecule type" value="Genomic_DNA"/>
</dbReference>
<gene>
    <name evidence="2" type="ORF">METZ01_LOCUS158848</name>
</gene>
<dbReference type="Pfam" id="PF02811">
    <property type="entry name" value="PHP"/>
    <property type="match status" value="1"/>
</dbReference>
<dbReference type="PANTHER" id="PTHR32294">
    <property type="entry name" value="DNA POLYMERASE III SUBUNIT ALPHA"/>
    <property type="match status" value="1"/>
</dbReference>
<proteinExistence type="predicted"/>
<accession>A0A382AX84</accession>
<dbReference type="InterPro" id="IPR004013">
    <property type="entry name" value="PHP_dom"/>
</dbReference>
<evidence type="ECO:0000259" key="1">
    <source>
        <dbReference type="SMART" id="SM00481"/>
    </source>
</evidence>
<reference evidence="2" key="1">
    <citation type="submission" date="2018-05" db="EMBL/GenBank/DDBJ databases">
        <authorList>
            <person name="Lanie J.A."/>
            <person name="Ng W.-L."/>
            <person name="Kazmierczak K.M."/>
            <person name="Andrzejewski T.M."/>
            <person name="Davidsen T.M."/>
            <person name="Wayne K.J."/>
            <person name="Tettelin H."/>
            <person name="Glass J.I."/>
            <person name="Rusch D."/>
            <person name="Podicherti R."/>
            <person name="Tsui H.-C.T."/>
            <person name="Winkler M.E."/>
        </authorList>
    </citation>
    <scope>NUCLEOTIDE SEQUENCE</scope>
</reference>
<dbReference type="SMART" id="SM00481">
    <property type="entry name" value="POLIIIAc"/>
    <property type="match status" value="1"/>
</dbReference>
<dbReference type="GO" id="GO:0006260">
    <property type="term" value="P:DNA replication"/>
    <property type="evidence" value="ECO:0007669"/>
    <property type="project" value="InterPro"/>
</dbReference>
<dbReference type="GO" id="GO:0008408">
    <property type="term" value="F:3'-5' exonuclease activity"/>
    <property type="evidence" value="ECO:0007669"/>
    <property type="project" value="InterPro"/>
</dbReference>
<dbReference type="InterPro" id="IPR003141">
    <property type="entry name" value="Pol/His_phosphatase_N"/>
</dbReference>
<feature type="non-terminal residue" evidence="2">
    <location>
        <position position="228"/>
    </location>
</feature>
<organism evidence="2">
    <name type="scientific">marine metagenome</name>
    <dbReference type="NCBI Taxonomy" id="408172"/>
    <lineage>
        <taxon>unclassified sequences</taxon>
        <taxon>metagenomes</taxon>
        <taxon>ecological metagenomes</taxon>
    </lineage>
</organism>
<dbReference type="PANTHER" id="PTHR32294:SF4">
    <property type="entry name" value="ERROR-PRONE DNA POLYMERASE"/>
    <property type="match status" value="1"/>
</dbReference>
<evidence type="ECO:0000313" key="2">
    <source>
        <dbReference type="EMBL" id="SVB05994.1"/>
    </source>
</evidence>
<feature type="domain" description="Polymerase/histidinol phosphatase N-terminal" evidence="1">
    <location>
        <begin position="6"/>
        <end position="73"/>
    </location>
</feature>
<dbReference type="InterPro" id="IPR016195">
    <property type="entry name" value="Pol/histidinol_Pase-like"/>
</dbReference>
<dbReference type="AlphaFoldDB" id="A0A382AX84"/>
<dbReference type="Gene3D" id="3.20.20.140">
    <property type="entry name" value="Metal-dependent hydrolases"/>
    <property type="match status" value="1"/>
</dbReference>
<sequence length="228" mass="25746">MNSSYAELHCHSNYSFQEGASSVEELLFRAKELDYRALALTDHDNLCGAMHFAQVAKTLEMQTITGAEITLNDGSHLTLLAETQQGYSNLSNIISYAYISGDRKNPAFDIKHLSEMAQGLVLLTGCRQGRLPSLVAEGRHREAEDQLRQYLDWFGTSNVFVELQHNLVQGDTPRIRRLVDLANRYGVSTVATNNVHYHIPDRHRLQDALVAISNNQSLEEAHRQRRPN</sequence>